<keyword evidence="1" id="KW-0720">Serine protease</keyword>
<dbReference type="InterPro" id="IPR036852">
    <property type="entry name" value="Peptidase_S8/S53_dom_sf"/>
</dbReference>
<feature type="active site" description="Charge relay system" evidence="1">
    <location>
        <position position="198"/>
    </location>
</feature>
<feature type="active site" description="Charge relay system" evidence="1">
    <location>
        <position position="228"/>
    </location>
</feature>
<dbReference type="PROSITE" id="PS51892">
    <property type="entry name" value="SUBTILASE"/>
    <property type="match status" value="1"/>
</dbReference>
<feature type="compositionally biased region" description="Basic and acidic residues" evidence="2">
    <location>
        <begin position="53"/>
        <end position="66"/>
    </location>
</feature>
<name>A0A8J7MR53_9RHOB</name>
<dbReference type="Pfam" id="PF00082">
    <property type="entry name" value="Peptidase_S8"/>
    <property type="match status" value="1"/>
</dbReference>
<dbReference type="InterPro" id="IPR000209">
    <property type="entry name" value="Peptidase_S8/S53_dom"/>
</dbReference>
<dbReference type="RefSeq" id="WP_202660012.1">
    <property type="nucleotide sequence ID" value="NZ_JAESVP010000004.1"/>
</dbReference>
<dbReference type="Gene3D" id="3.40.50.200">
    <property type="entry name" value="Peptidase S8/S53 domain"/>
    <property type="match status" value="1"/>
</dbReference>
<organism evidence="4 5">
    <name type="scientific">Fuscibacter oryzae</name>
    <dbReference type="NCBI Taxonomy" id="2803939"/>
    <lineage>
        <taxon>Bacteria</taxon>
        <taxon>Pseudomonadati</taxon>
        <taxon>Pseudomonadota</taxon>
        <taxon>Alphaproteobacteria</taxon>
        <taxon>Rhodobacterales</taxon>
        <taxon>Paracoccaceae</taxon>
        <taxon>Fuscibacter</taxon>
    </lineage>
</organism>
<feature type="active site" description="Charge relay system" evidence="1">
    <location>
        <position position="382"/>
    </location>
</feature>
<keyword evidence="1" id="KW-0645">Protease</keyword>
<keyword evidence="1" id="KW-0378">Hydrolase</keyword>
<evidence type="ECO:0000256" key="1">
    <source>
        <dbReference type="PROSITE-ProRule" id="PRU01240"/>
    </source>
</evidence>
<proteinExistence type="inferred from homology"/>
<dbReference type="EMBL" id="JAESVP010000004">
    <property type="protein sequence ID" value="MBL4928348.1"/>
    <property type="molecule type" value="Genomic_DNA"/>
</dbReference>
<dbReference type="GO" id="GO:0006508">
    <property type="term" value="P:proteolysis"/>
    <property type="evidence" value="ECO:0007669"/>
    <property type="project" value="UniProtKB-KW"/>
</dbReference>
<feature type="compositionally biased region" description="Gly residues" evidence="2">
    <location>
        <begin position="67"/>
        <end position="76"/>
    </location>
</feature>
<dbReference type="AlphaFoldDB" id="A0A8J7MR53"/>
<evidence type="ECO:0000313" key="4">
    <source>
        <dbReference type="EMBL" id="MBL4928348.1"/>
    </source>
</evidence>
<evidence type="ECO:0000256" key="2">
    <source>
        <dbReference type="SAM" id="MobiDB-lite"/>
    </source>
</evidence>
<evidence type="ECO:0000259" key="3">
    <source>
        <dbReference type="Pfam" id="PF00082"/>
    </source>
</evidence>
<dbReference type="GO" id="GO:0004252">
    <property type="term" value="F:serine-type endopeptidase activity"/>
    <property type="evidence" value="ECO:0007669"/>
    <property type="project" value="UniProtKB-UniRule"/>
</dbReference>
<protein>
    <submittedName>
        <fullName evidence="4">S8 family serine peptidase</fullName>
    </submittedName>
</protein>
<reference evidence="4" key="1">
    <citation type="submission" date="2021-01" db="EMBL/GenBank/DDBJ databases">
        <title>Genome seq and assembly of Tabrizicola sp. KVB23.</title>
        <authorList>
            <person name="Chhetri G."/>
        </authorList>
    </citation>
    <scope>NUCLEOTIDE SEQUENCE</scope>
    <source>
        <strain evidence="4">KVB23</strain>
    </source>
</reference>
<keyword evidence="5" id="KW-1185">Reference proteome</keyword>
<comment type="caution">
    <text evidence="4">The sequence shown here is derived from an EMBL/GenBank/DDBJ whole genome shotgun (WGS) entry which is preliminary data.</text>
</comment>
<comment type="similarity">
    <text evidence="1">Belongs to the peptidase S8 family.</text>
</comment>
<dbReference type="CDD" id="cd05561">
    <property type="entry name" value="Peptidases_S8_4"/>
    <property type="match status" value="1"/>
</dbReference>
<accession>A0A8J7MR53</accession>
<gene>
    <name evidence="4" type="ORF">JI744_09550</name>
</gene>
<dbReference type="Proteomes" id="UP000619033">
    <property type="component" value="Unassembled WGS sequence"/>
</dbReference>
<feature type="region of interest" description="Disordered" evidence="2">
    <location>
        <begin position="34"/>
        <end position="76"/>
    </location>
</feature>
<feature type="compositionally biased region" description="Acidic residues" evidence="2">
    <location>
        <begin position="42"/>
        <end position="52"/>
    </location>
</feature>
<sequence length="436" mass="43658">MTSFALILAFLTSFGGGLPHVSDLAQGSDLVLAQSTVSPDPTGEDDDPDTPPDPEKPPRGFAREAGEGAGRTAGGGGSVLRAGQAVLAPSGNPEILLAGSKAQLDAASALAADMGGVVLRRKAHGNLGIGTLALDSGGQFSLASLQGKLRKAEIAVKSGWNTLYTQSSEPRLYAGDLIGSDNRAGCKLPKAQKIGLIDGPLDASALRGANIVTHSVLPAGEPAGSTNHATAVASLIVAPPGGPGSAGFAIGAQLYAVTAFGASGSRDLAQVDTITEGLDWLLGKQVPVIGLPFTGPQNDILATVLGLADAQGAVMIAPVGNNGQGVVGFPAADAHVIAVTALDAKRRLYSRANQGSQTDFSAPGVDLYLPAPGGFGYQSGTSFAAGIVTALAGQQSARGARGRAAVVQQLRSQVEDLGAPGRDTAFGYGLVRTDGC</sequence>
<evidence type="ECO:0000313" key="5">
    <source>
        <dbReference type="Proteomes" id="UP000619033"/>
    </source>
</evidence>
<dbReference type="SUPFAM" id="SSF52743">
    <property type="entry name" value="Subtilisin-like"/>
    <property type="match status" value="1"/>
</dbReference>
<feature type="domain" description="Peptidase S8/S53" evidence="3">
    <location>
        <begin position="221"/>
        <end position="429"/>
    </location>
</feature>